<dbReference type="Proteomes" id="UP000077202">
    <property type="component" value="Unassembled WGS sequence"/>
</dbReference>
<comment type="caution">
    <text evidence="3">The sequence shown here is derived from an EMBL/GenBank/DDBJ whole genome shotgun (WGS) entry which is preliminary data.</text>
</comment>
<dbReference type="EMBL" id="LVLJ01000986">
    <property type="protein sequence ID" value="OAE31726.1"/>
    <property type="molecule type" value="Genomic_DNA"/>
</dbReference>
<feature type="compositionally biased region" description="Polar residues" evidence="2">
    <location>
        <begin position="1"/>
        <end position="10"/>
    </location>
</feature>
<organism evidence="3 4">
    <name type="scientific">Marchantia polymorpha subsp. ruderalis</name>
    <dbReference type="NCBI Taxonomy" id="1480154"/>
    <lineage>
        <taxon>Eukaryota</taxon>
        <taxon>Viridiplantae</taxon>
        <taxon>Streptophyta</taxon>
        <taxon>Embryophyta</taxon>
        <taxon>Marchantiophyta</taxon>
        <taxon>Marchantiopsida</taxon>
        <taxon>Marchantiidae</taxon>
        <taxon>Marchantiales</taxon>
        <taxon>Marchantiaceae</taxon>
        <taxon>Marchantia</taxon>
    </lineage>
</organism>
<proteinExistence type="predicted"/>
<keyword evidence="1" id="KW-0175">Coiled coil</keyword>
<evidence type="ECO:0000313" key="3">
    <source>
        <dbReference type="EMBL" id="OAE31726.1"/>
    </source>
</evidence>
<accession>A0A176WHU9</accession>
<dbReference type="AlphaFoldDB" id="A0A176WHU9"/>
<sequence length="349" mass="38635">MLVLQASSDTGRAAEKRNSPSSGEDASARASGRTSDLPAPKRRTPSEEARRPLGQEKRHAAQTSVLATDRCFASEQVPFDDSTLSQEPSAHEKRGEEPSAQRTSGQMPSAELEESTKDEGRKEETRVHSAVADRAGEAGPSEARSPTALEILAGSEVAVATAEATRPSSRESPRISVATETLDSEDEDSGLEGQEVESVQGTPTRVLCEQVIPLLRYLDRKAAKELEEKNDTLHRHLTLLRKLQKAVLQLRDDIVAKAQSEFEKLSATIEAELHSERIKNSTLAEKLVRQTRLLEQCQITRKADEELLRRLQSLCDELRAQRVDAELQLVEFEGDNRRATDRTRERLVA</sequence>
<evidence type="ECO:0000313" key="4">
    <source>
        <dbReference type="Proteomes" id="UP000077202"/>
    </source>
</evidence>
<feature type="region of interest" description="Disordered" evidence="2">
    <location>
        <begin position="1"/>
        <end position="146"/>
    </location>
</feature>
<feature type="compositionally biased region" description="Basic and acidic residues" evidence="2">
    <location>
        <begin position="44"/>
        <end position="59"/>
    </location>
</feature>
<protein>
    <submittedName>
        <fullName evidence="3">Uncharacterized protein</fullName>
    </submittedName>
</protein>
<feature type="region of interest" description="Disordered" evidence="2">
    <location>
        <begin position="160"/>
        <end position="200"/>
    </location>
</feature>
<feature type="compositionally biased region" description="Basic and acidic residues" evidence="2">
    <location>
        <begin position="114"/>
        <end position="127"/>
    </location>
</feature>
<reference evidence="3" key="1">
    <citation type="submission" date="2016-03" db="EMBL/GenBank/DDBJ databases">
        <title>Mechanisms controlling the formation of the plant cell surface in tip-growing cells are functionally conserved among land plants.</title>
        <authorList>
            <person name="Honkanen S."/>
            <person name="Jones V.A."/>
            <person name="Morieri G."/>
            <person name="Champion C."/>
            <person name="Hetherington A.J."/>
            <person name="Kelly S."/>
            <person name="Saint-Marcoux D."/>
            <person name="Proust H."/>
            <person name="Prescott H."/>
            <person name="Dolan L."/>
        </authorList>
    </citation>
    <scope>NUCLEOTIDE SEQUENCE [LARGE SCALE GENOMIC DNA]</scope>
    <source>
        <tissue evidence="3">Whole gametophyte</tissue>
    </source>
</reference>
<name>A0A176WHU9_MARPO</name>
<feature type="compositionally biased region" description="Basic and acidic residues" evidence="2">
    <location>
        <begin position="89"/>
        <end position="99"/>
    </location>
</feature>
<gene>
    <name evidence="3" type="ORF">AXG93_3384s2020</name>
</gene>
<evidence type="ECO:0000256" key="2">
    <source>
        <dbReference type="SAM" id="MobiDB-lite"/>
    </source>
</evidence>
<feature type="coiled-coil region" evidence="1">
    <location>
        <begin position="301"/>
        <end position="335"/>
    </location>
</feature>
<keyword evidence="4" id="KW-1185">Reference proteome</keyword>
<evidence type="ECO:0000256" key="1">
    <source>
        <dbReference type="SAM" id="Coils"/>
    </source>
</evidence>